<evidence type="ECO:0000313" key="1">
    <source>
        <dbReference type="EMBL" id="TKA33655.1"/>
    </source>
</evidence>
<dbReference type="EMBL" id="NAJL01000002">
    <property type="protein sequence ID" value="TKA33655.1"/>
    <property type="molecule type" value="Genomic_DNA"/>
</dbReference>
<keyword evidence="2" id="KW-1185">Reference proteome</keyword>
<dbReference type="SUPFAM" id="SSF52540">
    <property type="entry name" value="P-loop containing nucleoside triphosphate hydrolases"/>
    <property type="match status" value="1"/>
</dbReference>
<dbReference type="PANTHER" id="PTHR36978:SF4">
    <property type="entry name" value="P-LOOP CONTAINING NUCLEOSIDE TRIPHOSPHATE HYDROLASE PROTEIN"/>
    <property type="match status" value="1"/>
</dbReference>
<organism evidence="1 2">
    <name type="scientific">Salinomyces thailandicus</name>
    <dbReference type="NCBI Taxonomy" id="706561"/>
    <lineage>
        <taxon>Eukaryota</taxon>
        <taxon>Fungi</taxon>
        <taxon>Dikarya</taxon>
        <taxon>Ascomycota</taxon>
        <taxon>Pezizomycotina</taxon>
        <taxon>Dothideomycetes</taxon>
        <taxon>Dothideomycetidae</taxon>
        <taxon>Mycosphaerellales</taxon>
        <taxon>Teratosphaeriaceae</taxon>
        <taxon>Salinomyces</taxon>
    </lineage>
</organism>
<dbReference type="Gene3D" id="3.40.50.300">
    <property type="entry name" value="P-loop containing nucleotide triphosphate hydrolases"/>
    <property type="match status" value="1"/>
</dbReference>
<dbReference type="Proteomes" id="UP000308549">
    <property type="component" value="Unassembled WGS sequence"/>
</dbReference>
<proteinExistence type="predicted"/>
<reference evidence="1 2" key="1">
    <citation type="submission" date="2017-03" db="EMBL/GenBank/DDBJ databases">
        <title>Genomes of endolithic fungi from Antarctica.</title>
        <authorList>
            <person name="Coleine C."/>
            <person name="Masonjones S."/>
            <person name="Stajich J.E."/>
        </authorList>
    </citation>
    <scope>NUCLEOTIDE SEQUENCE [LARGE SCALE GENOMIC DNA]</scope>
    <source>
        <strain evidence="1 2">CCFEE 6315</strain>
    </source>
</reference>
<name>A0A4U0UGN1_9PEZI</name>
<dbReference type="OrthoDB" id="408152at2759"/>
<comment type="caution">
    <text evidence="1">The sequence shown here is derived from an EMBL/GenBank/DDBJ whole genome shotgun (WGS) entry which is preliminary data.</text>
</comment>
<gene>
    <name evidence="1" type="ORF">B0A50_00491</name>
</gene>
<protein>
    <recommendedName>
        <fullName evidence="3">P-loop containing nucleoside triphosphate hydrolase protein</fullName>
    </recommendedName>
</protein>
<evidence type="ECO:0000313" key="2">
    <source>
        <dbReference type="Proteomes" id="UP000308549"/>
    </source>
</evidence>
<dbReference type="AlphaFoldDB" id="A0A4U0UGN1"/>
<dbReference type="InterPro" id="IPR027417">
    <property type="entry name" value="P-loop_NTPase"/>
</dbReference>
<dbReference type="Pfam" id="PF17784">
    <property type="entry name" value="Sulfotransfer_4"/>
    <property type="match status" value="1"/>
</dbReference>
<evidence type="ECO:0008006" key="3">
    <source>
        <dbReference type="Google" id="ProtNLM"/>
    </source>
</evidence>
<dbReference type="PANTHER" id="PTHR36978">
    <property type="entry name" value="P-LOOP CONTAINING NUCLEOTIDE TRIPHOSPHATE HYDROLASE"/>
    <property type="match status" value="1"/>
</dbReference>
<sequence length="373" mass="41615">MATPEDFARIGNYARILNPQKNIDRSTATRTVPLQVLCLGYSRTGTLSMHSALTTLNYPNPYHFSAMLDNVLECDLWIRALDAKFWGKGPPIHKDKAFWDGLLGHVGAITDSPANLFGEELVQLYPEAKVVLVERDVESWYESWMAFCKNAYDSTKAQLAALDLAFLGRVVGVGGRITRVSAGFADNEDEARVRSKAAYRHFYRDVREFVPKERLLEFRLDEGWGPLCEFLGKDVPGVPFPHVNESRSNKMAFQTLGKAGLQNIAKNMAAGQTTKGDGRKTKNVTPPIIPLQAIPPATHVIQRRHSMVYGSLPDCSAEEFHRKLRVATQQIARYRSEWATTTEFELGTRGRIGVRDGAGVRGVPLLEPLQLVT</sequence>
<accession>A0A4U0UGN1</accession>
<dbReference type="InterPro" id="IPR040632">
    <property type="entry name" value="Sulfotransfer_4"/>
</dbReference>